<dbReference type="Proteomes" id="UP000268070">
    <property type="component" value="Chromosome"/>
</dbReference>
<dbReference type="OrthoDB" id="9760250at2"/>
<proteinExistence type="predicted"/>
<dbReference type="KEGG" id="aaqu:D3M96_14300"/>
<dbReference type="GO" id="GO:0004519">
    <property type="term" value="F:endonuclease activity"/>
    <property type="evidence" value="ECO:0007669"/>
    <property type="project" value="InterPro"/>
</dbReference>
<dbReference type="PANTHER" id="PTHR41287:SF1">
    <property type="entry name" value="PROTEIN YMFN"/>
    <property type="match status" value="1"/>
</dbReference>
<protein>
    <submittedName>
        <fullName evidence="3">Terminase large subunit</fullName>
    </submittedName>
</protein>
<dbReference type="PANTHER" id="PTHR41287">
    <property type="match status" value="1"/>
</dbReference>
<dbReference type="InterPro" id="IPR005021">
    <property type="entry name" value="Terminase_largesu-like"/>
</dbReference>
<dbReference type="InterPro" id="IPR027417">
    <property type="entry name" value="P-loop_NTPase"/>
</dbReference>
<dbReference type="AlphaFoldDB" id="A0A3G2HX87"/>
<reference evidence="3 4" key="1">
    <citation type="submission" date="2018-09" db="EMBL/GenBank/DDBJ databases">
        <title>Complete genome sequence of the hydrocarbonoclastic bacterium Alcaligenes aquatilis QD168, isolated from a crude-oil polluted marine sediment of Central Chile.</title>
        <authorList>
            <person name="Duran R.E."/>
            <person name="Barra B."/>
            <person name="Salva-Serra F."/>
            <person name="Mendez V."/>
            <person name="Moore E.R.B."/>
            <person name="Seeger M."/>
        </authorList>
    </citation>
    <scope>NUCLEOTIDE SEQUENCE [LARGE SCALE GENOMIC DNA]</scope>
    <source>
        <strain evidence="3 4">QD168</strain>
    </source>
</reference>
<dbReference type="Gene3D" id="3.40.50.300">
    <property type="entry name" value="P-loop containing nucleotide triphosphate hydrolases"/>
    <property type="match status" value="1"/>
</dbReference>
<evidence type="ECO:0000259" key="1">
    <source>
        <dbReference type="Pfam" id="PF03354"/>
    </source>
</evidence>
<feature type="domain" description="Terminase large subunit-like ATPase" evidence="1">
    <location>
        <begin position="86"/>
        <end position="256"/>
    </location>
</feature>
<dbReference type="Pfam" id="PF20441">
    <property type="entry name" value="TerL_nuclease"/>
    <property type="match status" value="1"/>
</dbReference>
<evidence type="ECO:0000313" key="3">
    <source>
        <dbReference type="EMBL" id="AYN21599.1"/>
    </source>
</evidence>
<feature type="domain" description="Terminase large subunit-like endonuclease" evidence="2">
    <location>
        <begin position="268"/>
        <end position="567"/>
    </location>
</feature>
<organism evidence="3 4">
    <name type="scientific">Alcaligenes aquatilis</name>
    <dbReference type="NCBI Taxonomy" id="323284"/>
    <lineage>
        <taxon>Bacteria</taxon>
        <taxon>Pseudomonadati</taxon>
        <taxon>Pseudomonadota</taxon>
        <taxon>Betaproteobacteria</taxon>
        <taxon>Burkholderiales</taxon>
        <taxon>Alcaligenaceae</taxon>
        <taxon>Alcaligenes</taxon>
    </lineage>
</organism>
<dbReference type="InterPro" id="IPR046461">
    <property type="entry name" value="TerL_ATPase"/>
</dbReference>
<sequence>MATGRFPRVAQAQKFARDVVRGVIPCCRFIKLACQRHLADVAKSKDRDYPYRFDQGKAEKKLRFIEFLPHTKGEWARQRKKITLEPWQLFGLACTFGWVRKKDGMRRFRESYWEVPRKNGKSVIAAGVGLGMFCADGEFGAEVYSGATTEKQAWEVFRPARLMVNRTAELKDLLGIEVNAGNLNRPDDGSRFEPIIGNPGDGSSPSCAIVDEYHEHDADDLYVTMQTGMGARRQPLMFIITTAGANIAGPCYDKRQEVIEMLEGLVPNDELFGWIWTIDEDDDWMDPKVLAKANPNIGISVFQDYLESQQQQAIRRARFASTFKNKHLNVWTAAKSGFFNMARFGADPCLDRSLSLDQFRGQRCSLGLDLAAKIDLTAMVKLFWEDRPWKDPKSGEVRNRRHYFCIDPVFWVPEDTIQNTENRRMADRYQSWAASGHLIATPGAEIDYRDVLAEALEVNQLAPVESSPIDPHGAANLSHQLDDEGLSPIIITQNYTNMADPMKELEAAILAGRFHHDGHPIMTWCVGNVVARHMPGSDDIMRPIKQHPDNKIDGAVALIMAIGRAMVSSGKRHVSIYEQGATI</sequence>
<accession>A0A3G2HX87</accession>
<dbReference type="Pfam" id="PF03354">
    <property type="entry name" value="TerL_ATPase"/>
    <property type="match status" value="1"/>
</dbReference>
<dbReference type="InterPro" id="IPR046462">
    <property type="entry name" value="TerL_nuclease"/>
</dbReference>
<gene>
    <name evidence="3" type="ORF">D3M96_14300</name>
</gene>
<name>A0A3G2HX87_9BURK</name>
<evidence type="ECO:0000313" key="4">
    <source>
        <dbReference type="Proteomes" id="UP000268070"/>
    </source>
</evidence>
<dbReference type="RefSeq" id="WP_121739324.1">
    <property type="nucleotide sequence ID" value="NZ_CP032153.1"/>
</dbReference>
<evidence type="ECO:0000259" key="2">
    <source>
        <dbReference type="Pfam" id="PF20441"/>
    </source>
</evidence>
<dbReference type="EMBL" id="CP032153">
    <property type="protein sequence ID" value="AYN21599.1"/>
    <property type="molecule type" value="Genomic_DNA"/>
</dbReference>